<feature type="transmembrane region" description="Helical" evidence="2">
    <location>
        <begin position="453"/>
        <end position="471"/>
    </location>
</feature>
<dbReference type="AlphaFoldDB" id="A0A4R0Z2J6"/>
<evidence type="ECO:0000256" key="2">
    <source>
        <dbReference type="SAM" id="Phobius"/>
    </source>
</evidence>
<dbReference type="EMBL" id="SJTG01000001">
    <property type="protein sequence ID" value="TCI13874.1"/>
    <property type="molecule type" value="Genomic_DNA"/>
</dbReference>
<keyword evidence="2" id="KW-1133">Transmembrane helix</keyword>
<evidence type="ECO:0000313" key="5">
    <source>
        <dbReference type="Proteomes" id="UP000291822"/>
    </source>
</evidence>
<dbReference type="GO" id="GO:0032049">
    <property type="term" value="P:cardiolipin biosynthetic process"/>
    <property type="evidence" value="ECO:0007669"/>
    <property type="project" value="UniProtKB-ARBA"/>
</dbReference>
<keyword evidence="2" id="KW-0812">Transmembrane</keyword>
<dbReference type="CDD" id="cd09110">
    <property type="entry name" value="PLDc_CLS_1"/>
    <property type="match status" value="1"/>
</dbReference>
<feature type="transmembrane region" description="Helical" evidence="2">
    <location>
        <begin position="429"/>
        <end position="447"/>
    </location>
</feature>
<dbReference type="GO" id="GO:0030572">
    <property type="term" value="F:phosphatidyltransferase activity"/>
    <property type="evidence" value="ECO:0007669"/>
    <property type="project" value="UniProtKB-ARBA"/>
</dbReference>
<dbReference type="SUPFAM" id="SSF56024">
    <property type="entry name" value="Phospholipase D/nuclease"/>
    <property type="match status" value="2"/>
</dbReference>
<proteinExistence type="predicted"/>
<dbReference type="Proteomes" id="UP000291822">
    <property type="component" value="Unassembled WGS sequence"/>
</dbReference>
<evidence type="ECO:0000313" key="4">
    <source>
        <dbReference type="EMBL" id="TCI13874.1"/>
    </source>
</evidence>
<organism evidence="4 5">
    <name type="scientific">Dyella soli</name>
    <dbReference type="NCBI Taxonomy" id="522319"/>
    <lineage>
        <taxon>Bacteria</taxon>
        <taxon>Pseudomonadati</taxon>
        <taxon>Pseudomonadota</taxon>
        <taxon>Gammaproteobacteria</taxon>
        <taxon>Lysobacterales</taxon>
        <taxon>Rhodanobacteraceae</taxon>
        <taxon>Dyella</taxon>
    </lineage>
</organism>
<feature type="region of interest" description="Disordered" evidence="1">
    <location>
        <begin position="369"/>
        <end position="397"/>
    </location>
</feature>
<comment type="caution">
    <text evidence="4">The sequence shown here is derived from an EMBL/GenBank/DDBJ whole genome shotgun (WGS) entry which is preliminary data.</text>
</comment>
<name>A0A4R0Z2J6_9GAMM</name>
<dbReference type="PANTHER" id="PTHR21248">
    <property type="entry name" value="CARDIOLIPIN SYNTHASE"/>
    <property type="match status" value="1"/>
</dbReference>
<dbReference type="PANTHER" id="PTHR21248:SF22">
    <property type="entry name" value="PHOSPHOLIPASE D"/>
    <property type="match status" value="1"/>
</dbReference>
<dbReference type="InterPro" id="IPR001736">
    <property type="entry name" value="PLipase_D/transphosphatidylase"/>
</dbReference>
<gene>
    <name evidence="4" type="ORF">EZM97_08630</name>
</gene>
<evidence type="ECO:0000256" key="1">
    <source>
        <dbReference type="SAM" id="MobiDB-lite"/>
    </source>
</evidence>
<reference evidence="4 5" key="1">
    <citation type="submission" date="2019-02" db="EMBL/GenBank/DDBJ databases">
        <title>Dyella amyloliquefaciens sp. nov., isolated from forest soil.</title>
        <authorList>
            <person name="Gao Z.-H."/>
            <person name="Qiu L.-H."/>
        </authorList>
    </citation>
    <scope>NUCLEOTIDE SEQUENCE [LARGE SCALE GENOMIC DNA]</scope>
    <source>
        <strain evidence="4 5">KACC 12747</strain>
    </source>
</reference>
<dbReference type="CDD" id="cd09159">
    <property type="entry name" value="PLDc_ybhO_like_2"/>
    <property type="match status" value="1"/>
</dbReference>
<dbReference type="PROSITE" id="PS50035">
    <property type="entry name" value="PLD"/>
    <property type="match status" value="1"/>
</dbReference>
<dbReference type="Gene3D" id="3.30.870.10">
    <property type="entry name" value="Endonuclease Chain A"/>
    <property type="match status" value="2"/>
</dbReference>
<dbReference type="Pfam" id="PF13091">
    <property type="entry name" value="PLDc_2"/>
    <property type="match status" value="2"/>
</dbReference>
<feature type="domain" description="PLD phosphodiesterase" evidence="3">
    <location>
        <begin position="302"/>
        <end position="329"/>
    </location>
</feature>
<dbReference type="RefSeq" id="WP_131149890.1">
    <property type="nucleotide sequence ID" value="NZ_SJTG01000001.1"/>
</dbReference>
<protein>
    <submittedName>
        <fullName evidence="4">Cardiolipin synthase B</fullName>
    </submittedName>
</protein>
<keyword evidence="2" id="KW-0472">Membrane</keyword>
<evidence type="ECO:0000259" key="3">
    <source>
        <dbReference type="PROSITE" id="PS50035"/>
    </source>
</evidence>
<accession>A0A4R0Z2J6</accession>
<sequence length="491" mass="53273">MNRPVFPTSPGRLVAEQALSRAAGAPLLPGNHIELLINGKAHFDAWLQAIRGAQHRVLLENYIIRDDEVGRAFLDALVERANAGVFVAVIYDWIGCMGQSRSGFWAPLRAAGGEVRVFNPPQLGSPFGWVSRDHRKVLVVDGELGFLSGVCISAKWLGDPAHDVSPWRDTGVAMRGPAVAEIEQAFAQSWASIGQPLPHFPEQPAYAHGNVALRVIATQPATAGMYRLDQMIAALARKTLWLTDAYFVGVAPYVQSLASAAQDGVDVRLLVPGSSDIPMVAGMSRSGYRPLLKAGIRVFEWNGSMLHAKTAVADGQWARVGSSNLNIASWLSNREIDVAVEDTGFASQLAEQYLRDLESATEIVLAPRRYHPSSESVQSSRPPERQGHPTFRRMGGSSSRAAAGALRLANNMGAALTDRRVLGDTQTTPLVVGAFALVVLAVIGILWPAVIGWPLALIAGWLALNLAISAWRTRKRHLQRQRELKESDQPH</sequence>
<keyword evidence="5" id="KW-1185">Reference proteome</keyword>
<dbReference type="InterPro" id="IPR025202">
    <property type="entry name" value="PLD-like_dom"/>
</dbReference>